<dbReference type="Proteomes" id="UP000238493">
    <property type="component" value="Unassembled WGS sequence"/>
</dbReference>
<keyword evidence="1" id="KW-0812">Transmembrane</keyword>
<feature type="transmembrane region" description="Helical" evidence="1">
    <location>
        <begin position="20"/>
        <end position="38"/>
    </location>
</feature>
<feature type="transmembrane region" description="Helical" evidence="1">
    <location>
        <begin position="415"/>
        <end position="436"/>
    </location>
</feature>
<feature type="transmembrane region" description="Helical" evidence="1">
    <location>
        <begin position="381"/>
        <end position="403"/>
    </location>
</feature>
<keyword evidence="1" id="KW-1133">Transmembrane helix</keyword>
<dbReference type="Pfam" id="PF07670">
    <property type="entry name" value="Gate"/>
    <property type="match status" value="1"/>
</dbReference>
<protein>
    <submittedName>
        <fullName evidence="3">Histidine transporter</fullName>
    </submittedName>
</protein>
<evidence type="ECO:0000313" key="3">
    <source>
        <dbReference type="EMBL" id="PQA75021.1"/>
    </source>
</evidence>
<feature type="transmembrane region" description="Helical" evidence="1">
    <location>
        <begin position="170"/>
        <end position="189"/>
    </location>
</feature>
<feature type="transmembrane region" description="Helical" evidence="1">
    <location>
        <begin position="126"/>
        <end position="150"/>
    </location>
</feature>
<feature type="transmembrane region" description="Helical" evidence="1">
    <location>
        <begin position="234"/>
        <end position="255"/>
    </location>
</feature>
<evidence type="ECO:0000256" key="1">
    <source>
        <dbReference type="SAM" id="Phobius"/>
    </source>
</evidence>
<proteinExistence type="predicted"/>
<keyword evidence="4" id="KW-1185">Reference proteome</keyword>
<name>A0A2S7J450_9HYPH</name>
<feature type="domain" description="Nucleoside transporter/FeoB GTPase Gate" evidence="2">
    <location>
        <begin position="127"/>
        <end position="228"/>
    </location>
</feature>
<evidence type="ECO:0000259" key="2">
    <source>
        <dbReference type="Pfam" id="PF07670"/>
    </source>
</evidence>
<feature type="transmembrane region" description="Helical" evidence="1">
    <location>
        <begin position="89"/>
        <end position="114"/>
    </location>
</feature>
<organism evidence="3 4">
    <name type="scientific">Brucella oryzae</name>
    <dbReference type="NCBI Taxonomy" id="335286"/>
    <lineage>
        <taxon>Bacteria</taxon>
        <taxon>Pseudomonadati</taxon>
        <taxon>Pseudomonadota</taxon>
        <taxon>Alphaproteobacteria</taxon>
        <taxon>Hyphomicrobiales</taxon>
        <taxon>Brucellaceae</taxon>
        <taxon>Brucella/Ochrobactrum group</taxon>
        <taxon>Brucella</taxon>
    </lineage>
</organism>
<dbReference type="RefSeq" id="WP_104754279.1">
    <property type="nucleotide sequence ID" value="NZ_JBHEEO010000012.1"/>
</dbReference>
<sequence length="442" mass="47848">MTDTTLGRNESSRGPAAVKLILYSFIGIFFFFVPVTIGGKSTILLDHAATAIATQLRPFALAFVCLLIAYGAFAPFVTGKWKANLTETIFSILRVFGFVLACMYLAGIGPAALFTPDMLPFLFDKLVLSVGLIVPIGALALAFLIGYGLLEFTGVIVQPIMRPIWRTPGWSAIDAVASFVGSYSLALLITDRVYKEGKYTAREAAIIATGFSTVSATFMIIVAKTLGLMDAWNLYFWSTFFVTFIVSAITARIWPLSRMDHPGDRDTPLPEGKGRVQTAIDTGIKQAQSAPKLLPLLWTTFLDGLRMAAMILPSIMAVGLLGLLASKYTPIFDLLGLTLYPFTWLAQLADPMLAAKSMASGLAEMFLPAILLKDADVVLKFVAAVVSVSQVLFLSASIPCVLATSIPLKFRDLIVIWYIRTALSILLTAPIAFWAASNGWLG</sequence>
<gene>
    <name evidence="3" type="ORF">C3731_03205</name>
</gene>
<dbReference type="OrthoDB" id="1633380at2"/>
<feature type="transmembrane region" description="Helical" evidence="1">
    <location>
        <begin position="307"/>
        <end position="325"/>
    </location>
</feature>
<dbReference type="AlphaFoldDB" id="A0A2S7J450"/>
<evidence type="ECO:0000313" key="4">
    <source>
        <dbReference type="Proteomes" id="UP000238493"/>
    </source>
</evidence>
<dbReference type="EMBL" id="PTRC01000007">
    <property type="protein sequence ID" value="PQA75021.1"/>
    <property type="molecule type" value="Genomic_DNA"/>
</dbReference>
<reference evidence="3 4" key="1">
    <citation type="submission" date="2018-02" db="EMBL/GenBank/DDBJ databases">
        <title>Draft genome sequence of Ochrobactrum oryzae found in Brazil.</title>
        <authorList>
            <person name="Cerdeira L."/>
            <person name="Andrade F."/>
            <person name="Zacariotto T."/>
            <person name="Barbosa B."/>
            <person name="Santos S."/>
            <person name="Cassetari V."/>
            <person name="Lincopan N."/>
        </authorList>
    </citation>
    <scope>NUCLEOTIDE SEQUENCE [LARGE SCALE GENOMIC DNA]</scope>
    <source>
        <strain evidence="3 4">OA447</strain>
    </source>
</reference>
<dbReference type="InterPro" id="IPR011642">
    <property type="entry name" value="Gate_dom"/>
</dbReference>
<keyword evidence="1" id="KW-0472">Membrane</keyword>
<feature type="transmembrane region" description="Helical" evidence="1">
    <location>
        <begin position="59"/>
        <end position="77"/>
    </location>
</feature>
<comment type="caution">
    <text evidence="3">The sequence shown here is derived from an EMBL/GenBank/DDBJ whole genome shotgun (WGS) entry which is preliminary data.</text>
</comment>
<feature type="transmembrane region" description="Helical" evidence="1">
    <location>
        <begin position="201"/>
        <end position="222"/>
    </location>
</feature>
<accession>A0A2S7J450</accession>